<feature type="transmembrane region" description="Helical" evidence="6">
    <location>
        <begin position="458"/>
        <end position="479"/>
    </location>
</feature>
<evidence type="ECO:0000256" key="1">
    <source>
        <dbReference type="ARBA" id="ARBA00004651"/>
    </source>
</evidence>
<dbReference type="EMBL" id="CP013050">
    <property type="protein sequence ID" value="ALM76152.1"/>
    <property type="molecule type" value="Genomic_DNA"/>
</dbReference>
<dbReference type="PANTHER" id="PTHR30250">
    <property type="entry name" value="PST FAMILY PREDICTED COLANIC ACID TRANSPORTER"/>
    <property type="match status" value="1"/>
</dbReference>
<keyword evidence="4 6" id="KW-1133">Transmembrane helix</keyword>
<feature type="transmembrane region" description="Helical" evidence="6">
    <location>
        <begin position="92"/>
        <end position="113"/>
    </location>
</feature>
<feature type="transmembrane region" description="Helical" evidence="6">
    <location>
        <begin position="435"/>
        <end position="452"/>
    </location>
</feature>
<feature type="transmembrane region" description="Helical" evidence="6">
    <location>
        <begin position="375"/>
        <end position="398"/>
    </location>
</feature>
<feature type="transmembrane region" description="Helical" evidence="6">
    <location>
        <begin position="228"/>
        <end position="247"/>
    </location>
</feature>
<evidence type="ECO:0000313" key="8">
    <source>
        <dbReference type="Proteomes" id="UP000066042"/>
    </source>
</evidence>
<dbReference type="Pfam" id="PF01943">
    <property type="entry name" value="Polysacc_synt"/>
    <property type="match status" value="1"/>
</dbReference>
<feature type="transmembrane region" description="Helical" evidence="6">
    <location>
        <begin position="267"/>
        <end position="287"/>
    </location>
</feature>
<evidence type="ECO:0000256" key="5">
    <source>
        <dbReference type="ARBA" id="ARBA00023136"/>
    </source>
</evidence>
<evidence type="ECO:0000256" key="2">
    <source>
        <dbReference type="ARBA" id="ARBA00022475"/>
    </source>
</evidence>
<feature type="transmembrane region" description="Helical" evidence="6">
    <location>
        <begin position="166"/>
        <end position="184"/>
    </location>
</feature>
<keyword evidence="5 6" id="KW-0472">Membrane</keyword>
<keyword evidence="3 6" id="KW-0812">Transmembrane</keyword>
<dbReference type="AlphaFoldDB" id="A0A0S1XEN0"/>
<feature type="transmembrane region" description="Helical" evidence="6">
    <location>
        <begin position="190"/>
        <end position="208"/>
    </location>
</feature>
<feature type="transmembrane region" description="Helical" evidence="6">
    <location>
        <begin position="308"/>
        <end position="327"/>
    </location>
</feature>
<organism evidence="7 8">
    <name type="scientific">Thermococcus barophilus</name>
    <dbReference type="NCBI Taxonomy" id="55802"/>
    <lineage>
        <taxon>Archaea</taxon>
        <taxon>Methanobacteriati</taxon>
        <taxon>Methanobacteriota</taxon>
        <taxon>Thermococci</taxon>
        <taxon>Thermococcales</taxon>
        <taxon>Thermococcaceae</taxon>
        <taxon>Thermococcus</taxon>
    </lineage>
</organism>
<dbReference type="PANTHER" id="PTHR30250:SF27">
    <property type="entry name" value="POLYSACCHARIDE BIOSYNTHESIS PROTEIN"/>
    <property type="match status" value="1"/>
</dbReference>
<dbReference type="InterPro" id="IPR002797">
    <property type="entry name" value="Polysacc_synth"/>
</dbReference>
<feature type="transmembrane region" description="Helical" evidence="6">
    <location>
        <begin position="133"/>
        <end position="154"/>
    </location>
</feature>
<evidence type="ECO:0000313" key="7">
    <source>
        <dbReference type="EMBL" id="ALM76152.1"/>
    </source>
</evidence>
<feature type="transmembrane region" description="Helical" evidence="6">
    <location>
        <begin position="21"/>
        <end position="40"/>
    </location>
</feature>
<comment type="subcellular location">
    <subcellularLocation>
        <location evidence="1">Cell membrane</location>
        <topology evidence="1">Multi-pass membrane protein</topology>
    </subcellularLocation>
</comment>
<dbReference type="Proteomes" id="UP000066042">
    <property type="component" value="Chromosome"/>
</dbReference>
<reference evidence="7 8" key="1">
    <citation type="journal article" date="2016" name="Genome Announc.">
        <title>Complete genome sequence of the hyperthermophilic and piezophilic archaeon Thermococcus barophilus Ch5, capable of growth at the expense of hydrogenogenesis from carbon monoxide and formate.</title>
        <authorList>
            <person name="Oger P."/>
            <person name="Sokolova T.G."/>
            <person name="Kozhevnikova D.A."/>
            <person name="Taranov E.A."/>
            <person name="Vannier P."/>
            <person name="Lee H.S."/>
            <person name="Kwon K.K."/>
            <person name="Kang S.G."/>
            <person name="Lee J.H."/>
            <person name="Bonch-Osmolovskaya E.A."/>
            <person name="Lebedinsky A.V."/>
        </authorList>
    </citation>
    <scope>NUCLEOTIDE SEQUENCE [LARGE SCALE GENOMIC DNA]</scope>
    <source>
        <strain evidence="8">Ch5</strain>
    </source>
</reference>
<gene>
    <name evidence="7" type="ORF">TBCH5v1_2255</name>
</gene>
<proteinExistence type="predicted"/>
<dbReference type="STRING" id="55802.TBCH5v1_2255"/>
<keyword evidence="2" id="KW-1003">Cell membrane</keyword>
<dbReference type="InterPro" id="IPR050833">
    <property type="entry name" value="Poly_Biosynth_Transport"/>
</dbReference>
<evidence type="ECO:0000256" key="3">
    <source>
        <dbReference type="ARBA" id="ARBA00022692"/>
    </source>
</evidence>
<evidence type="ECO:0000256" key="6">
    <source>
        <dbReference type="SAM" id="Phobius"/>
    </source>
</evidence>
<feature type="transmembrane region" description="Helical" evidence="6">
    <location>
        <begin position="404"/>
        <end position="423"/>
    </location>
</feature>
<dbReference type="PATRIC" id="fig|55802.8.peg.2236"/>
<feature type="transmembrane region" description="Helical" evidence="6">
    <location>
        <begin position="347"/>
        <end position="368"/>
    </location>
</feature>
<protein>
    <submittedName>
        <fullName evidence="7">Polysaccharide biosynthesis protein</fullName>
    </submittedName>
</protein>
<dbReference type="CDD" id="cd13128">
    <property type="entry name" value="MATE_Wzx_like"/>
    <property type="match status" value="1"/>
</dbReference>
<feature type="transmembrane region" description="Helical" evidence="6">
    <location>
        <begin position="52"/>
        <end position="71"/>
    </location>
</feature>
<accession>A0A0S1XEN0</accession>
<dbReference type="GO" id="GO:0005886">
    <property type="term" value="C:plasma membrane"/>
    <property type="evidence" value="ECO:0007669"/>
    <property type="project" value="UniProtKB-SubCell"/>
</dbReference>
<sequence>MITVDDEVGQALHKIARGTGIIFAGTVISMFFGFLSRVIIAREFSKAEYGVFNLALTVLSIGLVIATLGFPNALPREVAFYREKMPEKVDKLISTALIIVAVNSFVIMMLLIFGSGFIAQVFNEERLGYTLKVVVFALPFSALTGVIISTTQGFGRVREKVYFQNVVYPVLWLTLVLSFAVLNLPFASIFWAYVLAQSLTCLALFLEVFRVRIFEIKPYFDRKIGIKLVKFSVPLMLTGIAGFIMTWTDTLMLGYYKGSDVVGLYNAAAPLARLLPVFLNSAAFLYPAMVSPLYVQGKLEEMKRVYQVLTKWIFLLTLPIFSLMFLFPETVINFLFGAKYVSASSALQILALGFMFHTFLGLNGLSLVVIGESRFILISSIVSATFNVILNVMLIPVYGMEGAAVATAASYFLGNVLSSAKLYKETKIHPFSWNYVKPLVISFVLLGVIKGLNLKVPGIWYAVPILVVFLGVYTLLVLLSRSIDKEDVELLLAVEKRLGVDLGIIKRVLRRFV</sequence>
<evidence type="ECO:0000256" key="4">
    <source>
        <dbReference type="ARBA" id="ARBA00022989"/>
    </source>
</evidence>
<name>A0A0S1XEN0_THEBA</name>